<feature type="compositionally biased region" description="Basic and acidic residues" evidence="1">
    <location>
        <begin position="205"/>
        <end position="234"/>
    </location>
</feature>
<proteinExistence type="predicted"/>
<evidence type="ECO:0008006" key="4">
    <source>
        <dbReference type="Google" id="ProtNLM"/>
    </source>
</evidence>
<name>A0AAX1EK60_9GAMM</name>
<dbReference type="AlphaFoldDB" id="A0AAX1EK60"/>
<organism evidence="2 3">
    <name type="scientific">Legionella israelensis</name>
    <dbReference type="NCBI Taxonomy" id="454"/>
    <lineage>
        <taxon>Bacteria</taxon>
        <taxon>Pseudomonadati</taxon>
        <taxon>Pseudomonadota</taxon>
        <taxon>Gammaproteobacteria</taxon>
        <taxon>Legionellales</taxon>
        <taxon>Legionellaceae</taxon>
        <taxon>Legionella</taxon>
    </lineage>
</organism>
<feature type="region of interest" description="Disordered" evidence="1">
    <location>
        <begin position="205"/>
        <end position="244"/>
    </location>
</feature>
<dbReference type="RefSeq" id="WP_135061334.1">
    <property type="nucleotide sequence ID" value="NZ_CP038254.1"/>
</dbReference>
<dbReference type="Pfam" id="PF23131">
    <property type="entry name" value="DotY"/>
    <property type="match status" value="1"/>
</dbReference>
<evidence type="ECO:0000313" key="2">
    <source>
        <dbReference type="EMBL" id="QBR85227.1"/>
    </source>
</evidence>
<dbReference type="EMBL" id="CP038254">
    <property type="protein sequence ID" value="QBR85227.1"/>
    <property type="molecule type" value="Genomic_DNA"/>
</dbReference>
<evidence type="ECO:0000256" key="1">
    <source>
        <dbReference type="SAM" id="MobiDB-lite"/>
    </source>
</evidence>
<gene>
    <name evidence="2" type="ORF">E3983_13235</name>
</gene>
<accession>A0AAX1EK60</accession>
<dbReference type="Proteomes" id="UP000295517">
    <property type="component" value="Chromosome"/>
</dbReference>
<reference evidence="2 3" key="1">
    <citation type="submission" date="2019-03" db="EMBL/GenBank/DDBJ databases">
        <title>Diverse conjugative elements silence natural transformation in Legionella species.</title>
        <authorList>
            <person name="Durieux I."/>
            <person name="Ginevra C."/>
            <person name="Attaiech L."/>
            <person name="Picq K."/>
            <person name="Juan P.A."/>
            <person name="Jarraud S."/>
            <person name="Charpentier X."/>
        </authorList>
    </citation>
    <scope>NUCLEOTIDE SEQUENCE [LARGE SCALE GENOMIC DNA]</scope>
    <source>
        <strain evidence="2 3">HL-0427-4011</strain>
    </source>
</reference>
<feature type="compositionally biased region" description="Pro residues" evidence="1">
    <location>
        <begin position="235"/>
        <end position="244"/>
    </location>
</feature>
<dbReference type="InterPro" id="IPR056465">
    <property type="entry name" value="DotY"/>
</dbReference>
<protein>
    <recommendedName>
        <fullName evidence="4">Substrate of the Dot/Icm secretion system</fullName>
    </recommendedName>
</protein>
<evidence type="ECO:0000313" key="3">
    <source>
        <dbReference type="Proteomes" id="UP000295517"/>
    </source>
</evidence>
<sequence length="244" mass="27924">MVVEKREFPDKKAMEKAMELARQSAETAQYLYQSFKKMVEKYKLFDLKGLVEELKKFAELVDSEHASKGIWDGKKVSTAIENIQQHLANSMSKQLKESVGDKEIRHDIAISDDAELRRGYSTNKESVGKETAKQMDTMFNNWLAKHGFINKKSVIYKFNEENKQYERADASELRSLLNSKEEGFPKYMKEQGFNLNTYQQPYTAKTEEKAAAAEMKKDLAESKKEKAAPSKETPEPPSRPSASS</sequence>